<dbReference type="Proteomes" id="UP000233551">
    <property type="component" value="Unassembled WGS sequence"/>
</dbReference>
<dbReference type="STRING" id="22663.A0A2I0IE06"/>
<name>A0A2I0IE06_PUNGR</name>
<accession>A0A2I0IE06</accession>
<reference evidence="2 3" key="1">
    <citation type="submission" date="2017-11" db="EMBL/GenBank/DDBJ databases">
        <title>De-novo sequencing of pomegranate (Punica granatum L.) genome.</title>
        <authorList>
            <person name="Akparov Z."/>
            <person name="Amiraslanov A."/>
            <person name="Hajiyeva S."/>
            <person name="Abbasov M."/>
            <person name="Kaur K."/>
            <person name="Hamwieh A."/>
            <person name="Solovyev V."/>
            <person name="Salamov A."/>
            <person name="Braich B."/>
            <person name="Kosarev P."/>
            <person name="Mahmoud A."/>
            <person name="Hajiyev E."/>
            <person name="Babayeva S."/>
            <person name="Izzatullayeva V."/>
            <person name="Mammadov A."/>
            <person name="Mammadov A."/>
            <person name="Sharifova S."/>
            <person name="Ojaghi J."/>
            <person name="Eynullazada K."/>
            <person name="Bayramov B."/>
            <person name="Abdulazimova A."/>
            <person name="Shahmuradov I."/>
        </authorList>
    </citation>
    <scope>NUCLEOTIDE SEQUENCE [LARGE SCALE GENOMIC DNA]</scope>
    <source>
        <strain evidence="3">cv. AG2017</strain>
        <tissue evidence="2">Leaf</tissue>
    </source>
</reference>
<organism evidence="2 3">
    <name type="scientific">Punica granatum</name>
    <name type="common">Pomegranate</name>
    <dbReference type="NCBI Taxonomy" id="22663"/>
    <lineage>
        <taxon>Eukaryota</taxon>
        <taxon>Viridiplantae</taxon>
        <taxon>Streptophyta</taxon>
        <taxon>Embryophyta</taxon>
        <taxon>Tracheophyta</taxon>
        <taxon>Spermatophyta</taxon>
        <taxon>Magnoliopsida</taxon>
        <taxon>eudicotyledons</taxon>
        <taxon>Gunneridae</taxon>
        <taxon>Pentapetalae</taxon>
        <taxon>rosids</taxon>
        <taxon>malvids</taxon>
        <taxon>Myrtales</taxon>
        <taxon>Lythraceae</taxon>
        <taxon>Punica</taxon>
    </lineage>
</organism>
<gene>
    <name evidence="2" type="ORF">CRG98_037344</name>
</gene>
<evidence type="ECO:0000313" key="3">
    <source>
        <dbReference type="Proteomes" id="UP000233551"/>
    </source>
</evidence>
<evidence type="ECO:0000313" key="2">
    <source>
        <dbReference type="EMBL" id="PKI42228.1"/>
    </source>
</evidence>
<dbReference type="EMBL" id="PGOL01003215">
    <property type="protein sequence ID" value="PKI42228.1"/>
    <property type="molecule type" value="Genomic_DNA"/>
</dbReference>
<keyword evidence="3" id="KW-1185">Reference proteome</keyword>
<protein>
    <submittedName>
        <fullName evidence="2">Uncharacterized protein</fullName>
    </submittedName>
</protein>
<keyword evidence="1" id="KW-1133">Transmembrane helix</keyword>
<dbReference type="PANTHER" id="PTHR33133:SF5">
    <property type="entry name" value="OS08G0107100 PROTEIN"/>
    <property type="match status" value="1"/>
</dbReference>
<feature type="transmembrane region" description="Helical" evidence="1">
    <location>
        <begin position="12"/>
        <end position="33"/>
    </location>
</feature>
<dbReference type="PANTHER" id="PTHR33133">
    <property type="entry name" value="OS08G0107100 PROTEIN-RELATED"/>
    <property type="match status" value="1"/>
</dbReference>
<proteinExistence type="predicted"/>
<comment type="caution">
    <text evidence="2">The sequence shown here is derived from an EMBL/GenBank/DDBJ whole genome shotgun (WGS) entry which is preliminary data.</text>
</comment>
<dbReference type="AlphaFoldDB" id="A0A2I0IE06"/>
<keyword evidence="1" id="KW-0812">Transmembrane</keyword>
<keyword evidence="1" id="KW-0472">Membrane</keyword>
<feature type="transmembrane region" description="Helical" evidence="1">
    <location>
        <begin position="53"/>
        <end position="78"/>
    </location>
</feature>
<sequence>MSKSKALLRGKLWSVFFFLLLLGLCFGLVQFGFEFTVAVGVVIKSVALRIVAGVIFWFVLALGTLIGLVALTVIYFVCKSYHHENLDMSIVTDHLQVYSKARDVQLERSQV</sequence>
<evidence type="ECO:0000256" key="1">
    <source>
        <dbReference type="SAM" id="Phobius"/>
    </source>
</evidence>